<dbReference type="InterPro" id="IPR021160">
    <property type="entry name" value="MAPKKKK"/>
</dbReference>
<comment type="cofactor">
    <cofactor evidence="1">
        <name>Mg(2+)</name>
        <dbReference type="ChEBI" id="CHEBI:18420"/>
    </cofactor>
</comment>
<name>A0A132A529_SARSC</name>
<evidence type="ECO:0000313" key="6">
    <source>
        <dbReference type="Proteomes" id="UP000616769"/>
    </source>
</evidence>
<dbReference type="EMBL" id="JXLN01010645">
    <property type="protein sequence ID" value="KPM06076.1"/>
    <property type="molecule type" value="Genomic_DNA"/>
</dbReference>
<protein>
    <submittedName>
        <fullName evidence="5">Mitogen-activated protein kinase kinase kinase kinase 3-like protein</fullName>
    </submittedName>
</protein>
<evidence type="ECO:0000256" key="1">
    <source>
        <dbReference type="ARBA" id="ARBA00001946"/>
    </source>
</evidence>
<feature type="compositionally biased region" description="Low complexity" evidence="3">
    <location>
        <begin position="1"/>
        <end position="17"/>
    </location>
</feature>
<keyword evidence="5" id="KW-0418">Kinase</keyword>
<proteinExistence type="predicted"/>
<feature type="region of interest" description="Disordered" evidence="3">
    <location>
        <begin position="1"/>
        <end position="31"/>
    </location>
</feature>
<evidence type="ECO:0000313" key="5">
    <source>
        <dbReference type="EMBL" id="KPM06076.1"/>
    </source>
</evidence>
<dbReference type="GO" id="GO:0008349">
    <property type="term" value="F:MAP kinase kinase kinase kinase activity"/>
    <property type="evidence" value="ECO:0007669"/>
    <property type="project" value="InterPro"/>
</dbReference>
<dbReference type="PIRSF" id="PIRSF038172">
    <property type="entry name" value="MAPKKKK"/>
    <property type="match status" value="1"/>
</dbReference>
<dbReference type="OrthoDB" id="8693905at2759"/>
<dbReference type="Pfam" id="PF00780">
    <property type="entry name" value="CNH"/>
    <property type="match status" value="1"/>
</dbReference>
<sequence>MLDSQSTNRTSSRQTSNHIFRNNSNNKRRPLSVTSETFLDWSAETIANQDNQKIVDALDKNGVDMSQSAPPEVPPRQRRNKNGTKSDQSNNDLNGSASNDSKNRKYSMNSTTTPYNYVNGLPPTPKVHMGACFSKVFNECPLTIHCSASWVHPETHDQHILLGCDEGIYCLNLNELHDSTLDQLFPRRTTWLYVIKNVMMSISGKNPHLYRHDLVQLYSKKNFYFGLPSSVDSMINRIPEKLMPRKLMTASQRVSDTKGCLKCCVGRNSFNGYRYLCAITNNSILLMQWYNPMNKFMLLKNFEYYFPPSKPLRLLEMIISSDMEYPLLCTDIRCTADPKHFELSLINLNQNSNAVWFDRDRTIENHNRSERNSVSSSSSGILGSHNLEFGDLDMEAFGDGTETMVPTRINKNVLNVVAVKQIDCDTILLAYDYHVKLLNLSGILKSGNEKPSEFDFNFNIESIVTLTDSVLAFHSHGMTGRSFLDNETVQEINDTSRCFRVLGADQTIVLESRPSNANHQDTPSNLYILTGHESSY</sequence>
<dbReference type="SMART" id="SM00036">
    <property type="entry name" value="CNH"/>
    <property type="match status" value="1"/>
</dbReference>
<dbReference type="PROSITE" id="PS50219">
    <property type="entry name" value="CNH"/>
    <property type="match status" value="1"/>
</dbReference>
<evidence type="ECO:0000256" key="3">
    <source>
        <dbReference type="SAM" id="MobiDB-lite"/>
    </source>
</evidence>
<gene>
    <name evidence="5" type="ORF">QR98_0045490</name>
</gene>
<dbReference type="AlphaFoldDB" id="A0A132A529"/>
<feature type="domain" description="CNH" evidence="4">
    <location>
        <begin position="141"/>
        <end position="507"/>
    </location>
</feature>
<accession>A0A132A529</accession>
<dbReference type="VEuPathDB" id="VectorBase:SSCA003637"/>
<comment type="caution">
    <text evidence="5">The sequence shown here is derived from an EMBL/GenBank/DDBJ whole genome shotgun (WGS) entry which is preliminary data.</text>
</comment>
<dbReference type="InterPro" id="IPR001180">
    <property type="entry name" value="CNH_dom"/>
</dbReference>
<keyword evidence="2" id="KW-0808">Transferase</keyword>
<organism evidence="5 6">
    <name type="scientific">Sarcoptes scabiei</name>
    <name type="common">Itch mite</name>
    <name type="synonym">Acarus scabiei</name>
    <dbReference type="NCBI Taxonomy" id="52283"/>
    <lineage>
        <taxon>Eukaryota</taxon>
        <taxon>Metazoa</taxon>
        <taxon>Ecdysozoa</taxon>
        <taxon>Arthropoda</taxon>
        <taxon>Chelicerata</taxon>
        <taxon>Arachnida</taxon>
        <taxon>Acari</taxon>
        <taxon>Acariformes</taxon>
        <taxon>Sarcoptiformes</taxon>
        <taxon>Astigmata</taxon>
        <taxon>Psoroptidia</taxon>
        <taxon>Sarcoptoidea</taxon>
        <taxon>Sarcoptidae</taxon>
        <taxon>Sarcoptinae</taxon>
        <taxon>Sarcoptes</taxon>
    </lineage>
</organism>
<evidence type="ECO:0000256" key="2">
    <source>
        <dbReference type="ARBA" id="ARBA00022679"/>
    </source>
</evidence>
<dbReference type="GO" id="GO:0005524">
    <property type="term" value="F:ATP binding"/>
    <property type="evidence" value="ECO:0007669"/>
    <property type="project" value="InterPro"/>
</dbReference>
<evidence type="ECO:0000259" key="4">
    <source>
        <dbReference type="PROSITE" id="PS50219"/>
    </source>
</evidence>
<feature type="region of interest" description="Disordered" evidence="3">
    <location>
        <begin position="62"/>
        <end position="110"/>
    </location>
</feature>
<dbReference type="Proteomes" id="UP000616769">
    <property type="component" value="Unassembled WGS sequence"/>
</dbReference>
<feature type="compositionally biased region" description="Polar residues" evidence="3">
    <location>
        <begin position="83"/>
        <end position="110"/>
    </location>
</feature>
<reference evidence="5 6" key="1">
    <citation type="journal article" date="2015" name="Parasit. Vectors">
        <title>Draft genome of the scabies mite.</title>
        <authorList>
            <person name="Rider S.D.Jr."/>
            <person name="Morgan M.S."/>
            <person name="Arlian L.G."/>
        </authorList>
    </citation>
    <scope>NUCLEOTIDE SEQUENCE [LARGE SCALE GENOMIC DNA]</scope>
    <source>
        <strain evidence="5">Arlian Lab</strain>
    </source>
</reference>